<keyword evidence="7" id="KW-0539">Nucleus</keyword>
<evidence type="ECO:0000256" key="5">
    <source>
        <dbReference type="ARBA" id="ARBA00022927"/>
    </source>
</evidence>
<accession>A0A1L9SQI9</accession>
<dbReference type="VEuPathDB" id="FungiDB:ASPZODRAFT_58185"/>
<keyword evidence="12" id="KW-1185">Reference proteome</keyword>
<dbReference type="Pfam" id="PF03177">
    <property type="entry name" value="Nucleoporin_C"/>
    <property type="match status" value="1"/>
</dbReference>
<gene>
    <name evidence="11" type="ORF">ASPZODRAFT_58185</name>
</gene>
<dbReference type="GO" id="GO:0017056">
    <property type="term" value="F:structural constituent of nuclear pore"/>
    <property type="evidence" value="ECO:0007669"/>
    <property type="project" value="InterPro"/>
</dbReference>
<dbReference type="Pfam" id="PF08801">
    <property type="entry name" value="Nucleoporin_N"/>
    <property type="match status" value="1"/>
</dbReference>
<dbReference type="SUPFAM" id="SSF117289">
    <property type="entry name" value="Nucleoporin domain"/>
    <property type="match status" value="1"/>
</dbReference>
<keyword evidence="5" id="KW-0653">Protein transport</keyword>
<dbReference type="PANTHER" id="PTHR13405">
    <property type="entry name" value="NUCLEAR PORE COMPLEX PROTEIN NUP133"/>
    <property type="match status" value="1"/>
</dbReference>
<dbReference type="GO" id="GO:0000972">
    <property type="term" value="P:transcription-dependent tethering of RNA polymerase II gene DNA at nuclear periphery"/>
    <property type="evidence" value="ECO:0007669"/>
    <property type="project" value="TreeGrafter"/>
</dbReference>
<dbReference type="InterPro" id="IPR007187">
    <property type="entry name" value="Nucleoporin_Nup133/Nup155_C"/>
</dbReference>
<dbReference type="OrthoDB" id="103454at2759"/>
<dbReference type="EMBL" id="KV878337">
    <property type="protein sequence ID" value="OJJ49499.1"/>
    <property type="molecule type" value="Genomic_DNA"/>
</dbReference>
<evidence type="ECO:0000259" key="10">
    <source>
        <dbReference type="Pfam" id="PF08801"/>
    </source>
</evidence>
<dbReference type="STRING" id="1073090.A0A1L9SQI9"/>
<dbReference type="InterPro" id="IPR014908">
    <property type="entry name" value="Nucleoporin_Nup133/Nup155_N"/>
</dbReference>
<reference evidence="12" key="1">
    <citation type="journal article" date="2017" name="Genome Biol.">
        <title>Comparative genomics reveals high biological diversity and specific adaptations in the industrially and medically important fungal genus Aspergillus.</title>
        <authorList>
            <person name="de Vries R.P."/>
            <person name="Riley R."/>
            <person name="Wiebenga A."/>
            <person name="Aguilar-Osorio G."/>
            <person name="Amillis S."/>
            <person name="Uchima C.A."/>
            <person name="Anderluh G."/>
            <person name="Asadollahi M."/>
            <person name="Askin M."/>
            <person name="Barry K."/>
            <person name="Battaglia E."/>
            <person name="Bayram O."/>
            <person name="Benocci T."/>
            <person name="Braus-Stromeyer S.A."/>
            <person name="Caldana C."/>
            <person name="Canovas D."/>
            <person name="Cerqueira G.C."/>
            <person name="Chen F."/>
            <person name="Chen W."/>
            <person name="Choi C."/>
            <person name="Clum A."/>
            <person name="Dos Santos R.A."/>
            <person name="Damasio A.R."/>
            <person name="Diallinas G."/>
            <person name="Emri T."/>
            <person name="Fekete E."/>
            <person name="Flipphi M."/>
            <person name="Freyberg S."/>
            <person name="Gallo A."/>
            <person name="Gournas C."/>
            <person name="Habgood R."/>
            <person name="Hainaut M."/>
            <person name="Harispe M.L."/>
            <person name="Henrissat B."/>
            <person name="Hilden K.S."/>
            <person name="Hope R."/>
            <person name="Hossain A."/>
            <person name="Karabika E."/>
            <person name="Karaffa L."/>
            <person name="Karanyi Z."/>
            <person name="Krasevec N."/>
            <person name="Kuo A."/>
            <person name="Kusch H."/>
            <person name="LaButti K."/>
            <person name="Lagendijk E.L."/>
            <person name="Lapidus A."/>
            <person name="Levasseur A."/>
            <person name="Lindquist E."/>
            <person name="Lipzen A."/>
            <person name="Logrieco A.F."/>
            <person name="MacCabe A."/>
            <person name="Maekelae M.R."/>
            <person name="Malavazi I."/>
            <person name="Melin P."/>
            <person name="Meyer V."/>
            <person name="Mielnichuk N."/>
            <person name="Miskei M."/>
            <person name="Molnar A.P."/>
            <person name="Mule G."/>
            <person name="Ngan C.Y."/>
            <person name="Orejas M."/>
            <person name="Orosz E."/>
            <person name="Ouedraogo J.P."/>
            <person name="Overkamp K.M."/>
            <person name="Park H.-S."/>
            <person name="Perrone G."/>
            <person name="Piumi F."/>
            <person name="Punt P.J."/>
            <person name="Ram A.F."/>
            <person name="Ramon A."/>
            <person name="Rauscher S."/>
            <person name="Record E."/>
            <person name="Riano-Pachon D.M."/>
            <person name="Robert V."/>
            <person name="Roehrig J."/>
            <person name="Ruller R."/>
            <person name="Salamov A."/>
            <person name="Salih N.S."/>
            <person name="Samson R.A."/>
            <person name="Sandor E."/>
            <person name="Sanguinetti M."/>
            <person name="Schuetze T."/>
            <person name="Sepcic K."/>
            <person name="Shelest E."/>
            <person name="Sherlock G."/>
            <person name="Sophianopoulou V."/>
            <person name="Squina F.M."/>
            <person name="Sun H."/>
            <person name="Susca A."/>
            <person name="Todd R.B."/>
            <person name="Tsang A."/>
            <person name="Unkles S.E."/>
            <person name="van de Wiele N."/>
            <person name="van Rossen-Uffink D."/>
            <person name="Oliveira J.V."/>
            <person name="Vesth T.C."/>
            <person name="Visser J."/>
            <person name="Yu J.-H."/>
            <person name="Zhou M."/>
            <person name="Andersen M.R."/>
            <person name="Archer D.B."/>
            <person name="Baker S.E."/>
            <person name="Benoit I."/>
            <person name="Brakhage A.A."/>
            <person name="Braus G.H."/>
            <person name="Fischer R."/>
            <person name="Frisvad J.C."/>
            <person name="Goldman G.H."/>
            <person name="Houbraken J."/>
            <person name="Oakley B."/>
            <person name="Pocsi I."/>
            <person name="Scazzocchio C."/>
            <person name="Seiboth B."/>
            <person name="vanKuyk P.A."/>
            <person name="Wortman J."/>
            <person name="Dyer P.S."/>
            <person name="Grigoriev I.V."/>
        </authorList>
    </citation>
    <scope>NUCLEOTIDE SEQUENCE [LARGE SCALE GENOMIC DNA]</scope>
    <source>
        <strain evidence="12">CBS 506.65</strain>
    </source>
</reference>
<keyword evidence="6" id="KW-0811">Translocation</keyword>
<evidence type="ECO:0000259" key="9">
    <source>
        <dbReference type="Pfam" id="PF03177"/>
    </source>
</evidence>
<dbReference type="RefSeq" id="XP_022584009.1">
    <property type="nucleotide sequence ID" value="XM_022728750.1"/>
</dbReference>
<evidence type="ECO:0000313" key="11">
    <source>
        <dbReference type="EMBL" id="OJJ49499.1"/>
    </source>
</evidence>
<keyword evidence="3" id="KW-0813">Transport</keyword>
<keyword evidence="4" id="KW-0509">mRNA transport</keyword>
<dbReference type="Gene3D" id="2.130.10.10">
    <property type="entry name" value="YVTN repeat-like/Quinoprotein amine dehydrogenase"/>
    <property type="match status" value="1"/>
</dbReference>
<feature type="region of interest" description="Disordered" evidence="8">
    <location>
        <begin position="1"/>
        <end position="55"/>
    </location>
</feature>
<evidence type="ECO:0000313" key="12">
    <source>
        <dbReference type="Proteomes" id="UP000184188"/>
    </source>
</evidence>
<evidence type="ECO:0000256" key="7">
    <source>
        <dbReference type="ARBA" id="ARBA00023242"/>
    </source>
</evidence>
<evidence type="ECO:0008006" key="13">
    <source>
        <dbReference type="Google" id="ProtNLM"/>
    </source>
</evidence>
<dbReference type="GO" id="GO:0031080">
    <property type="term" value="C:nuclear pore outer ring"/>
    <property type="evidence" value="ECO:0007669"/>
    <property type="project" value="TreeGrafter"/>
</dbReference>
<evidence type="ECO:0000256" key="6">
    <source>
        <dbReference type="ARBA" id="ARBA00023010"/>
    </source>
</evidence>
<dbReference type="GeneID" id="34615214"/>
<comment type="similarity">
    <text evidence="2">Belongs to the nucleoporin Nup133 family.</text>
</comment>
<dbReference type="Gene3D" id="1.25.40.700">
    <property type="match status" value="1"/>
</dbReference>
<name>A0A1L9SQI9_9EURO</name>
<evidence type="ECO:0000256" key="1">
    <source>
        <dbReference type="ARBA" id="ARBA00004259"/>
    </source>
</evidence>
<dbReference type="GO" id="GO:0006606">
    <property type="term" value="P:protein import into nucleus"/>
    <property type="evidence" value="ECO:0007669"/>
    <property type="project" value="TreeGrafter"/>
</dbReference>
<dbReference type="Gene3D" id="1.20.58.1380">
    <property type="match status" value="1"/>
</dbReference>
<dbReference type="Proteomes" id="UP000184188">
    <property type="component" value="Unassembled WGS sequence"/>
</dbReference>
<evidence type="ECO:0000256" key="3">
    <source>
        <dbReference type="ARBA" id="ARBA00022448"/>
    </source>
</evidence>
<dbReference type="GO" id="GO:0016973">
    <property type="term" value="P:poly(A)+ mRNA export from nucleus"/>
    <property type="evidence" value="ECO:0007669"/>
    <property type="project" value="TreeGrafter"/>
</dbReference>
<feature type="domain" description="Nucleoporin Nup133/Nup155-like N-terminal" evidence="10">
    <location>
        <begin position="112"/>
        <end position="546"/>
    </location>
</feature>
<organism evidence="11 12">
    <name type="scientific">Penicilliopsis zonata CBS 506.65</name>
    <dbReference type="NCBI Taxonomy" id="1073090"/>
    <lineage>
        <taxon>Eukaryota</taxon>
        <taxon>Fungi</taxon>
        <taxon>Dikarya</taxon>
        <taxon>Ascomycota</taxon>
        <taxon>Pezizomycotina</taxon>
        <taxon>Eurotiomycetes</taxon>
        <taxon>Eurotiomycetidae</taxon>
        <taxon>Eurotiales</taxon>
        <taxon>Aspergillaceae</taxon>
        <taxon>Penicilliopsis</taxon>
    </lineage>
</organism>
<feature type="domain" description="Nucleoporin Nup133/Nup155-like C-terminal" evidence="9">
    <location>
        <begin position="658"/>
        <end position="1305"/>
    </location>
</feature>
<evidence type="ECO:0000256" key="2">
    <source>
        <dbReference type="ARBA" id="ARBA00005569"/>
    </source>
</evidence>
<comment type="subcellular location">
    <subcellularLocation>
        <location evidence="1">Nucleus envelope</location>
    </subcellularLocation>
</comment>
<dbReference type="InterPro" id="IPR015943">
    <property type="entry name" value="WD40/YVTN_repeat-like_dom_sf"/>
</dbReference>
<sequence length="1336" mass="149395">MFVPKVPFSSAASLRNPRRRQRTSSDESVKQHQAKRQRSNLHDKSRDDDTADDNVISNEEQGISAGLELMANGEFDNDHAINSGIHKQLVLRGAKINDSTGSEADGIIILSRTEHYVVSQLPTLPDQLRGGQDYLSRCVFTPTSEYALVLTQTHAIIWPYSTSSSASAHYEAFTIPIPESCIDPIGQAPLGVLLSSGGSGLPGMMIITPSTGKIVYWETISSVSLSGLSKQRQTGIQGNISGMLSDESAIKVICAEPSGIIVTFSSGRVAHITVRNAQGQPSLMTAFLQTPAGTGNSGLFGSIKHVLGGSGWRKDTVATKTGISHQRGQRDVITATKDGWFEIWDTHWNNGNSLKKKVSIKQDVCRFLGAESVGVAGGEDFRVLDFACVSRKKRDIQASSPDAEEPWSFYILIYLSQSSNCTGLTVVHVSMTGDRPSVISSYAVDIRGLSMTESNVSDAKIFVPRPDDTAFIVLGQSVVLLSLVPGQLSRDLQQPNHSRRWPLPFQDKIHFRGHQYKLLGAGSRVMVNERSIPTCLVMVQGFGVVRIDAVPRINAETKIESVHITAKSKLEQAIFYGARTTNPLDLASKEGLDFSVEELEQAAMEICSELLHSRSSFLSTTGLSIEQNLRLRVKALEDLASLLTRHAMNLSRQCRWELLWGAEKLAAQRAMWKVNEQALVNRDGKPTFLSGIIHSMTEKIQVETTNKNSDNLRRWFLHDTEDIHDVIPWTFSTLMAQKGKTWKSGARTTENIFEASELLLSLLETAFRYRDEHVDLFGLHGEALENGVLLNGYVGLPEFWTSQSTGYIETGNLLNLELDVSRAWTQQTPSKVDENEAQLMRKIGQNTARHIRVLGQIHSERSRWLSAQDDPKYSDEGMAAEEAHVKQRRWHLFKLAGIGHLDDAIRLAEESRDMTGLVELVIELQDQTQHHHLEKGSTRKRQSPWKESSDEFGRKISLYFSKFGEPWADAFFTRQISMKQSGSLFSMNSFQPFITNFLRKRPDLSRIVWINDVVGENDYESATRNLEKLAIGQESDIWSHRVELSLAKLNGLAALEQEKGVQHSTLRECINRVDKLSGVGTIHKMVHDYISSSLQGAIDDKAEVDLAIEHFGNKDLLDRPSLREILNDLLTAIVSRQVIGPDQLVHLLTLLGPPRPSGADGDISEQAFYLALRVIQLNSYYAEQEDASYFLALQRLVWRRCMIRDNWEGISRQLDAPTIGGVSILNTSFFHTLQLCHKSETGKDMKLTSALSPLPPSAILEFSDSDFIASRYQTERQARIIKDLDTERQILQKYVKEADLETRFNEMMAFVKSSGMYFRSITAFIFVQWECQILTK</sequence>
<protein>
    <recommendedName>
        <fullName evidence="13">Nucleoporin Nup133/Nup155-like N-terminal domain-containing protein</fullName>
    </recommendedName>
</protein>
<dbReference type="InterPro" id="IPR037624">
    <property type="entry name" value="Nup133-like"/>
</dbReference>
<dbReference type="PANTHER" id="PTHR13405:SF11">
    <property type="entry name" value="NUCLEAR PORE COMPLEX PROTEIN NUP133"/>
    <property type="match status" value="1"/>
</dbReference>
<proteinExistence type="inferred from homology"/>
<evidence type="ECO:0000256" key="8">
    <source>
        <dbReference type="SAM" id="MobiDB-lite"/>
    </source>
</evidence>
<evidence type="ECO:0000256" key="4">
    <source>
        <dbReference type="ARBA" id="ARBA00022816"/>
    </source>
</evidence>